<proteinExistence type="predicted"/>
<feature type="compositionally biased region" description="Basic residues" evidence="1">
    <location>
        <begin position="13"/>
        <end position="24"/>
    </location>
</feature>
<feature type="compositionally biased region" description="Basic and acidic residues" evidence="1">
    <location>
        <begin position="1"/>
        <end position="12"/>
    </location>
</feature>
<evidence type="ECO:0000313" key="4">
    <source>
        <dbReference type="Proteomes" id="UP001642409"/>
    </source>
</evidence>
<comment type="caution">
    <text evidence="2">The sequence shown here is derived from an EMBL/GenBank/DDBJ whole genome shotgun (WGS) entry which is preliminary data.</text>
</comment>
<reference evidence="2" key="1">
    <citation type="submission" date="2023-06" db="EMBL/GenBank/DDBJ databases">
        <authorList>
            <person name="Kurt Z."/>
        </authorList>
    </citation>
    <scope>NUCLEOTIDE SEQUENCE</scope>
</reference>
<feature type="region of interest" description="Disordered" evidence="1">
    <location>
        <begin position="1"/>
        <end position="25"/>
    </location>
</feature>
<organism evidence="2">
    <name type="scientific">Hexamita inflata</name>
    <dbReference type="NCBI Taxonomy" id="28002"/>
    <lineage>
        <taxon>Eukaryota</taxon>
        <taxon>Metamonada</taxon>
        <taxon>Diplomonadida</taxon>
        <taxon>Hexamitidae</taxon>
        <taxon>Hexamitinae</taxon>
        <taxon>Hexamita</taxon>
    </lineage>
</organism>
<evidence type="ECO:0000256" key="1">
    <source>
        <dbReference type="SAM" id="MobiDB-lite"/>
    </source>
</evidence>
<reference evidence="3 4" key="2">
    <citation type="submission" date="2024-07" db="EMBL/GenBank/DDBJ databases">
        <authorList>
            <person name="Akdeniz Z."/>
        </authorList>
    </citation>
    <scope>NUCLEOTIDE SEQUENCE [LARGE SCALE GENOMIC DNA]</scope>
</reference>
<dbReference type="EMBL" id="CAXDID020000015">
    <property type="protein sequence ID" value="CAL5982906.1"/>
    <property type="molecule type" value="Genomic_DNA"/>
</dbReference>
<gene>
    <name evidence="2" type="ORF">HINF_LOCUS64264</name>
    <name evidence="3" type="ORF">HINF_LOCUS7364</name>
</gene>
<protein>
    <submittedName>
        <fullName evidence="3">Hypothetical_protein</fullName>
    </submittedName>
</protein>
<keyword evidence="4" id="KW-1185">Reference proteome</keyword>
<name>A0AA86RE03_9EUKA</name>
<accession>A0AA86RE03</accession>
<evidence type="ECO:0000313" key="3">
    <source>
        <dbReference type="EMBL" id="CAL5982906.1"/>
    </source>
</evidence>
<dbReference type="Proteomes" id="UP001642409">
    <property type="component" value="Unassembled WGS sequence"/>
</dbReference>
<dbReference type="EMBL" id="CATOUU010001174">
    <property type="protein sequence ID" value="CAI9976619.1"/>
    <property type="molecule type" value="Genomic_DNA"/>
</dbReference>
<evidence type="ECO:0000313" key="2">
    <source>
        <dbReference type="EMBL" id="CAI9976619.1"/>
    </source>
</evidence>
<sequence length="145" mass="16970">MKSKDSKKLRSRDLKKKNHRRRATNRIQIAIEEEKQNLETEQKQIENTQIIQEETQQICNELNKANKLAQVKLLVNLEKFPVKTASKVLKCIKEMLKEEENPEINEKFVVIIVNPENVDETTRKIGKMRIEGTKLNVQNGFEKGE</sequence>
<dbReference type="AlphaFoldDB" id="A0AA86RE03"/>